<evidence type="ECO:0000256" key="1">
    <source>
        <dbReference type="SAM" id="MobiDB-lite"/>
    </source>
</evidence>
<organism evidence="3 4">
    <name type="scientific">Streptomyces autolyticus</name>
    <dbReference type="NCBI Taxonomy" id="75293"/>
    <lineage>
        <taxon>Bacteria</taxon>
        <taxon>Bacillati</taxon>
        <taxon>Actinomycetota</taxon>
        <taxon>Actinomycetes</taxon>
        <taxon>Kitasatosporales</taxon>
        <taxon>Streptomycetaceae</taxon>
        <taxon>Streptomyces</taxon>
    </lineage>
</organism>
<dbReference type="EMBL" id="CP019458">
    <property type="protein sequence ID" value="AQA11375.1"/>
    <property type="molecule type" value="Genomic_DNA"/>
</dbReference>
<dbReference type="Proteomes" id="UP000187851">
    <property type="component" value="Chromosome"/>
</dbReference>
<gene>
    <name evidence="3" type="ORF">BV401_13650</name>
</gene>
<dbReference type="RefSeq" id="WP_079257290.1">
    <property type="nucleotide sequence ID" value="NZ_CP019458.1"/>
</dbReference>
<keyword evidence="2" id="KW-0812">Transmembrane</keyword>
<proteinExistence type="predicted"/>
<name>A0ABM6HBP6_9ACTN</name>
<feature type="region of interest" description="Disordered" evidence="1">
    <location>
        <begin position="276"/>
        <end position="337"/>
    </location>
</feature>
<feature type="region of interest" description="Disordered" evidence="1">
    <location>
        <begin position="114"/>
        <end position="162"/>
    </location>
</feature>
<feature type="transmembrane region" description="Helical" evidence="2">
    <location>
        <begin position="35"/>
        <end position="63"/>
    </location>
</feature>
<reference evidence="3 4" key="1">
    <citation type="journal article" date="2017" name="J. Biotechnol.">
        <title>The complete genome sequence of Streptomyces autolyticus CGMCC 0516, the producer of geldanamycin, autolytimycin, reblastatin and elaiophylin.</title>
        <authorList>
            <person name="Yin M."/>
            <person name="Jiang M."/>
            <person name="Ren Z."/>
            <person name="Dong Y."/>
            <person name="Lu T."/>
        </authorList>
    </citation>
    <scope>NUCLEOTIDE SEQUENCE [LARGE SCALE GENOMIC DNA]</scope>
    <source>
        <strain evidence="3 4">CGMCC0516</strain>
    </source>
</reference>
<keyword evidence="2" id="KW-0472">Membrane</keyword>
<evidence type="ECO:0000313" key="3">
    <source>
        <dbReference type="EMBL" id="AQA11375.1"/>
    </source>
</evidence>
<feature type="compositionally biased region" description="Low complexity" evidence="1">
    <location>
        <begin position="305"/>
        <end position="330"/>
    </location>
</feature>
<keyword evidence="2" id="KW-1133">Transmembrane helix</keyword>
<evidence type="ECO:0000313" key="4">
    <source>
        <dbReference type="Proteomes" id="UP000187851"/>
    </source>
</evidence>
<keyword evidence="4" id="KW-1185">Reference proteome</keyword>
<protein>
    <submittedName>
        <fullName evidence="3">Uncharacterized protein</fullName>
    </submittedName>
</protein>
<accession>A0ABM6HBP6</accession>
<evidence type="ECO:0000256" key="2">
    <source>
        <dbReference type="SAM" id="Phobius"/>
    </source>
</evidence>
<feature type="transmembrane region" description="Helical" evidence="2">
    <location>
        <begin position="6"/>
        <end position="23"/>
    </location>
</feature>
<sequence length="337" mass="36465">MGWTVLYIAFGVVALWLLGEVLLQYKARLRWRLLAFVGFLGVVGGVLIPSVPVIGVGAIAFAIGQTYVTLSFRRGFAAGWALSGGLPGLLGREERGARPDGVDKEPILEVSDLEAVPAAHPEPPTYQPQPEPPTYQPQPMPDETGEYGVYEEPSPFTPASGEYSADAAAAGYSAYETYGGYGSQQDHSQGQGQNYGQDVYADQMGQAGQYGYGNEAYAAYGQDPYGGAQPQAQPYDQQVYGQQQYEQQQYADQYSAYGQQDPYGGGAAYGGDHWAADASYPSPDQGYDVMQSGGPWVPQQREGDAAPAADQQAYPYQQQHQGQGQGYPQGFDEQYRY</sequence>
<feature type="compositionally biased region" description="Pro residues" evidence="1">
    <location>
        <begin position="120"/>
        <end position="140"/>
    </location>
</feature>